<protein>
    <recommendedName>
        <fullName evidence="4">Stathmin domain containing 1</fullName>
    </recommendedName>
</protein>
<dbReference type="RefSeq" id="XP_039766484.1">
    <property type="nucleotide sequence ID" value="XM_039910550.1"/>
</dbReference>
<evidence type="ECO:0000313" key="2">
    <source>
        <dbReference type="Ensembl" id="ENSOANP00000051667.1"/>
    </source>
</evidence>
<organism evidence="2 3">
    <name type="scientific">Ornithorhynchus anatinus</name>
    <name type="common">Duckbill platypus</name>
    <dbReference type="NCBI Taxonomy" id="9258"/>
    <lineage>
        <taxon>Eukaryota</taxon>
        <taxon>Metazoa</taxon>
        <taxon>Chordata</taxon>
        <taxon>Craniata</taxon>
        <taxon>Vertebrata</taxon>
        <taxon>Euteleostomi</taxon>
        <taxon>Mammalia</taxon>
        <taxon>Monotremata</taxon>
        <taxon>Ornithorhynchidae</taxon>
        <taxon>Ornithorhynchus</taxon>
    </lineage>
</organism>
<evidence type="ECO:0008006" key="4">
    <source>
        <dbReference type="Google" id="ProtNLM"/>
    </source>
</evidence>
<evidence type="ECO:0000256" key="1">
    <source>
        <dbReference type="SAM" id="MobiDB-lite"/>
    </source>
</evidence>
<feature type="compositionally biased region" description="Basic and acidic residues" evidence="1">
    <location>
        <begin position="99"/>
        <end position="118"/>
    </location>
</feature>
<dbReference type="KEGG" id="oaa:100076633"/>
<feature type="region of interest" description="Disordered" evidence="1">
    <location>
        <begin position="55"/>
        <end position="118"/>
    </location>
</feature>
<dbReference type="OMA" id="APKKGWE"/>
<dbReference type="InParanoid" id="A0A6I8PG63"/>
<dbReference type="OrthoDB" id="9940536at2759"/>
<reference evidence="2 3" key="1">
    <citation type="journal article" date="2008" name="Nature">
        <title>Genome analysis of the platypus reveals unique signatures of evolution.</title>
        <authorList>
            <person name="Warren W.C."/>
            <person name="Hillier L.W."/>
            <person name="Marshall Graves J.A."/>
            <person name="Birney E."/>
            <person name="Ponting C.P."/>
            <person name="Grutzner F."/>
            <person name="Belov K."/>
            <person name="Miller W."/>
            <person name="Clarke L."/>
            <person name="Chinwalla A.T."/>
            <person name="Yang S.P."/>
            <person name="Heger A."/>
            <person name="Locke D.P."/>
            <person name="Miethke P."/>
            <person name="Waters P.D."/>
            <person name="Veyrunes F."/>
            <person name="Fulton L."/>
            <person name="Fulton B."/>
            <person name="Graves T."/>
            <person name="Wallis J."/>
            <person name="Puente X.S."/>
            <person name="Lopez-Otin C."/>
            <person name="Ordonez G.R."/>
            <person name="Eichler E.E."/>
            <person name="Chen L."/>
            <person name="Cheng Z."/>
            <person name="Deakin J.E."/>
            <person name="Alsop A."/>
            <person name="Thompson K."/>
            <person name="Kirby P."/>
            <person name="Papenfuss A.T."/>
            <person name="Wakefield M.J."/>
            <person name="Olender T."/>
            <person name="Lancet D."/>
            <person name="Huttley G.A."/>
            <person name="Smit A.F."/>
            <person name="Pask A."/>
            <person name="Temple-Smith P."/>
            <person name="Batzer M.A."/>
            <person name="Walker J.A."/>
            <person name="Konkel M.K."/>
            <person name="Harris R.S."/>
            <person name="Whittington C.M."/>
            <person name="Wong E.S."/>
            <person name="Gemmell N.J."/>
            <person name="Buschiazzo E."/>
            <person name="Vargas Jentzsch I.M."/>
            <person name="Merkel A."/>
            <person name="Schmitz J."/>
            <person name="Zemann A."/>
            <person name="Churakov G."/>
            <person name="Kriegs J.O."/>
            <person name="Brosius J."/>
            <person name="Murchison E.P."/>
            <person name="Sachidanandam R."/>
            <person name="Smith C."/>
            <person name="Hannon G.J."/>
            <person name="Tsend-Ayush E."/>
            <person name="McMillan D."/>
            <person name="Attenborough R."/>
            <person name="Rens W."/>
            <person name="Ferguson-Smith M."/>
            <person name="Lefevre C.M."/>
            <person name="Sharp J.A."/>
            <person name="Nicholas K.R."/>
            <person name="Ray D.A."/>
            <person name="Kube M."/>
            <person name="Reinhardt R."/>
            <person name="Pringle T.H."/>
            <person name="Taylor J."/>
            <person name="Jones R.C."/>
            <person name="Nixon B."/>
            <person name="Dacheux J.L."/>
            <person name="Niwa H."/>
            <person name="Sekita Y."/>
            <person name="Huang X."/>
            <person name="Stark A."/>
            <person name="Kheradpour P."/>
            <person name="Kellis M."/>
            <person name="Flicek P."/>
            <person name="Chen Y."/>
            <person name="Webber C."/>
            <person name="Hardison R."/>
            <person name="Nelson J."/>
            <person name="Hallsworth-Pepin K."/>
            <person name="Delehaunty K."/>
            <person name="Markovic C."/>
            <person name="Minx P."/>
            <person name="Feng Y."/>
            <person name="Kremitzki C."/>
            <person name="Mitreva M."/>
            <person name="Glasscock J."/>
            <person name="Wylie T."/>
            <person name="Wohldmann P."/>
            <person name="Thiru P."/>
            <person name="Nhan M.N."/>
            <person name="Pohl C.S."/>
            <person name="Smith S.M."/>
            <person name="Hou S."/>
            <person name="Nefedov M."/>
            <person name="de Jong P.J."/>
            <person name="Renfree M.B."/>
            <person name="Mardis E.R."/>
            <person name="Wilson R.K."/>
        </authorList>
    </citation>
    <scope>NUCLEOTIDE SEQUENCE [LARGE SCALE GENOMIC DNA]</scope>
    <source>
        <strain evidence="2 3">Glennie</strain>
    </source>
</reference>
<dbReference type="Bgee" id="ENSOANG00000038805">
    <property type="expression patterns" value="Expressed in adult mammalian kidney and 4 other cell types or tissues"/>
</dbReference>
<accession>A0A6I8PG63</accession>
<proteinExistence type="predicted"/>
<sequence length="200" mass="22512">MAWNSCPVTEHHRINADPAIGRLISKPQPLQRWERQTSSDILEELIVQGIIQGRSQASRNRGAEDVTGNNMEEPLRKPPAKLKKLKAEKQDHSSAVSVLEKEMKGAEERWKTQEEGSKRRLKRDRLWAPIDFWAPIDLGKMDSPATEGHQALSTQTVLEEDNRLHGGGCALESDETNYEAEGFCVLESDVSFNCSNDTTF</sequence>
<gene>
    <name evidence="2" type="primary">STMND1</name>
</gene>
<dbReference type="Ensembl" id="ENSOANT00000061039.1">
    <property type="protein sequence ID" value="ENSOANP00000051667.1"/>
    <property type="gene ID" value="ENSOANG00000038805.1"/>
</dbReference>
<reference evidence="2" key="2">
    <citation type="submission" date="2025-08" db="UniProtKB">
        <authorList>
            <consortium name="Ensembl"/>
        </authorList>
    </citation>
    <scope>IDENTIFICATION</scope>
    <source>
        <strain evidence="2">Glennie</strain>
    </source>
</reference>
<dbReference type="RefSeq" id="XP_039766483.1">
    <property type="nucleotide sequence ID" value="XM_039910549.1"/>
</dbReference>
<reference evidence="2" key="3">
    <citation type="submission" date="2025-09" db="UniProtKB">
        <authorList>
            <consortium name="Ensembl"/>
        </authorList>
    </citation>
    <scope>IDENTIFICATION</scope>
    <source>
        <strain evidence="2">Glennie</strain>
    </source>
</reference>
<name>A0A6I8PG63_ORNAN</name>
<dbReference type="CTD" id="401236"/>
<dbReference type="AlphaFoldDB" id="A0A6I8PG63"/>
<dbReference type="FunCoup" id="A0A6I8PG63">
    <property type="interactions" value="42"/>
</dbReference>
<keyword evidence="3" id="KW-1185">Reference proteome</keyword>
<dbReference type="Proteomes" id="UP000002279">
    <property type="component" value="Chromosome X2"/>
</dbReference>
<evidence type="ECO:0000313" key="3">
    <source>
        <dbReference type="Proteomes" id="UP000002279"/>
    </source>
</evidence>
<dbReference type="GeneID" id="100076633"/>